<keyword evidence="1" id="KW-1133">Transmembrane helix</keyword>
<dbReference type="SUPFAM" id="SSF46626">
    <property type="entry name" value="Cytochrome c"/>
    <property type="match status" value="1"/>
</dbReference>
<feature type="transmembrane region" description="Helical" evidence="1">
    <location>
        <begin position="111"/>
        <end position="131"/>
    </location>
</feature>
<organism evidence="4 5">
    <name type="scientific">Chitinophaga caseinilytica</name>
    <dbReference type="NCBI Taxonomy" id="2267521"/>
    <lineage>
        <taxon>Bacteria</taxon>
        <taxon>Pseudomonadati</taxon>
        <taxon>Bacteroidota</taxon>
        <taxon>Chitinophagia</taxon>
        <taxon>Chitinophagales</taxon>
        <taxon>Chitinophagaceae</taxon>
        <taxon>Chitinophaga</taxon>
    </lineage>
</organism>
<evidence type="ECO:0000313" key="4">
    <source>
        <dbReference type="EMBL" id="WZN47955.1"/>
    </source>
</evidence>
<evidence type="ECO:0000259" key="3">
    <source>
        <dbReference type="Pfam" id="PF09990"/>
    </source>
</evidence>
<feature type="transmembrane region" description="Helical" evidence="1">
    <location>
        <begin position="84"/>
        <end position="102"/>
    </location>
</feature>
<feature type="domain" description="DUF2231" evidence="3">
    <location>
        <begin position="16"/>
        <end position="134"/>
    </location>
</feature>
<dbReference type="Proteomes" id="UP001449657">
    <property type="component" value="Chromosome"/>
</dbReference>
<feature type="transmembrane region" description="Helical" evidence="1">
    <location>
        <begin position="19"/>
        <end position="37"/>
    </location>
</feature>
<dbReference type="Pfam" id="PF09990">
    <property type="entry name" value="DUF2231"/>
    <property type="match status" value="1"/>
</dbReference>
<dbReference type="InterPro" id="IPR036909">
    <property type="entry name" value="Cyt_c-like_dom_sf"/>
</dbReference>
<keyword evidence="1" id="KW-0472">Membrane</keyword>
<evidence type="ECO:0000313" key="5">
    <source>
        <dbReference type="Proteomes" id="UP001449657"/>
    </source>
</evidence>
<proteinExistence type="predicted"/>
<dbReference type="Pfam" id="PF13516">
    <property type="entry name" value="LRR_6"/>
    <property type="match status" value="1"/>
</dbReference>
<dbReference type="SUPFAM" id="SSF52047">
    <property type="entry name" value="RNI-like"/>
    <property type="match status" value="1"/>
</dbReference>
<accession>A0ABZ2Z6T9</accession>
<dbReference type="PANTHER" id="PTHR35889:SF3">
    <property type="entry name" value="F-BOX DOMAIN-CONTAINING PROTEIN"/>
    <property type="match status" value="1"/>
</dbReference>
<dbReference type="PANTHER" id="PTHR35889">
    <property type="entry name" value="CYCLOINULO-OLIGOSACCHARIDE FRUCTANOTRANSFERASE-RELATED"/>
    <property type="match status" value="1"/>
</dbReference>
<dbReference type="SMART" id="SM00368">
    <property type="entry name" value="LRR_RI"/>
    <property type="match status" value="3"/>
</dbReference>
<evidence type="ECO:0000259" key="2">
    <source>
        <dbReference type="Pfam" id="PF07635"/>
    </source>
</evidence>
<name>A0ABZ2Z6T9_9BACT</name>
<dbReference type="Pfam" id="PF07635">
    <property type="entry name" value="PSCyt1"/>
    <property type="match status" value="1"/>
</dbReference>
<protein>
    <submittedName>
        <fullName evidence="4">C-type cytochrome domain-containing protein</fullName>
    </submittedName>
</protein>
<feature type="transmembrane region" description="Helical" evidence="1">
    <location>
        <begin position="44"/>
        <end position="72"/>
    </location>
</feature>
<feature type="domain" description="Cytochrome C Planctomycete-type" evidence="2">
    <location>
        <begin position="178"/>
        <end position="237"/>
    </location>
</feature>
<dbReference type="RefSeq" id="WP_341842562.1">
    <property type="nucleotide sequence ID" value="NZ_CP149792.1"/>
</dbReference>
<keyword evidence="1" id="KW-0812">Transmembrane</keyword>
<gene>
    <name evidence="4" type="ORF">WJU22_07165</name>
</gene>
<keyword evidence="5" id="KW-1185">Reference proteome</keyword>
<sequence length="469" mass="51073">MTIFLQAGWGLFIGRFHPLLVHLPIGILIVAFLLEWLSRFRQLAVLGAAVLPTMVFGAISAVAACVAGYLLSLSGGYDEAALNLHMWMGIAVAVISILLCVFRKYNLFRKSWLPVSAAMIVALSVAGHYGGNLTHGEDYLTAAWPFGGKKAPAAAAFKNIDDAKVYEQLVQPILETKCYSCHNEQKLKGGLRLDGMVNIRKGGENGPVLKDSIPEMSELYKRLVLPESDDHRMPPKGKPQLTPQDLEILYWWILQGAPDSITVKDLHKTPRIQLVFEGMKPSGDGLHPYIPLSQTSKPGDQAVQALVQTGMKVMPVAADNGYVMVTAINAEKFGNADAKLLEAIGKQLVWLNLGGTATGDSALQIIAGLPALTRLQLENTGVTDQGLQYLSTAKQLKYLNLNNTKITDKGLEFLQKQANLRELFLYGTGVSAAGIEKLRKALPDLDVDTGGYRMPVLATDTTIWRKNPA</sequence>
<dbReference type="InterPro" id="IPR032675">
    <property type="entry name" value="LRR_dom_sf"/>
</dbReference>
<evidence type="ECO:0000256" key="1">
    <source>
        <dbReference type="SAM" id="Phobius"/>
    </source>
</evidence>
<dbReference type="InterPro" id="IPR001611">
    <property type="entry name" value="Leu-rich_rpt"/>
</dbReference>
<dbReference type="InterPro" id="IPR019251">
    <property type="entry name" value="DUF2231_TM"/>
</dbReference>
<dbReference type="EMBL" id="CP150096">
    <property type="protein sequence ID" value="WZN47955.1"/>
    <property type="molecule type" value="Genomic_DNA"/>
</dbReference>
<reference evidence="4 5" key="1">
    <citation type="submission" date="2024-03" db="EMBL/GenBank/DDBJ databases">
        <title>Chitinophaga caseinilytica sp. nov., a casein hydrolysing bacterium isolated from forest soil.</title>
        <authorList>
            <person name="Lee D.S."/>
            <person name="Han D.M."/>
            <person name="Baek J.H."/>
            <person name="Choi D.G."/>
            <person name="Jeon J.H."/>
            <person name="Jeon C.O."/>
        </authorList>
    </citation>
    <scope>NUCLEOTIDE SEQUENCE [LARGE SCALE GENOMIC DNA]</scope>
    <source>
        <strain evidence="4 5">KACC 19118</strain>
    </source>
</reference>
<dbReference type="InterPro" id="IPR011429">
    <property type="entry name" value="Cyt_c_Planctomycete-type"/>
</dbReference>
<dbReference type="Gene3D" id="3.80.10.10">
    <property type="entry name" value="Ribonuclease Inhibitor"/>
    <property type="match status" value="1"/>
</dbReference>